<dbReference type="EMBL" id="JBDIVE010000010">
    <property type="protein sequence ID" value="MEN3070092.1"/>
    <property type="molecule type" value="Genomic_DNA"/>
</dbReference>
<dbReference type="InterPro" id="IPR009953">
    <property type="entry name" value="DRA_trans"/>
</dbReference>
<keyword evidence="2" id="KW-1185">Reference proteome</keyword>
<gene>
    <name evidence="1" type="ORF">ABDB84_16535</name>
</gene>
<protein>
    <submittedName>
        <fullName evidence="1">NAD(+)--dinitrogen-reductase ADP-D-ribosyltransferase</fullName>
    </submittedName>
</protein>
<dbReference type="RefSeq" id="WP_345920867.1">
    <property type="nucleotide sequence ID" value="NZ_JBDIVE010000010.1"/>
</dbReference>
<comment type="caution">
    <text evidence="1">The sequence shown here is derived from an EMBL/GenBank/DDBJ whole genome shotgun (WGS) entry which is preliminary data.</text>
</comment>
<evidence type="ECO:0000313" key="1">
    <source>
        <dbReference type="EMBL" id="MEN3070092.1"/>
    </source>
</evidence>
<evidence type="ECO:0000313" key="2">
    <source>
        <dbReference type="Proteomes" id="UP001410394"/>
    </source>
</evidence>
<reference evidence="1 2" key="1">
    <citation type="journal article" date="2018" name="Int. J. Syst. Evol. Microbiol.">
        <title>Uliginosibacterium sediminicola sp. nov., isolated from freshwater sediment.</title>
        <authorList>
            <person name="Hwang W.M."/>
            <person name="Kim S.M."/>
            <person name="Kang K."/>
            <person name="Ahn T.Y."/>
        </authorList>
    </citation>
    <scope>NUCLEOTIDE SEQUENCE [LARGE SCALE GENOMIC DNA]</scope>
    <source>
        <strain evidence="1 2">M1-21</strain>
    </source>
</reference>
<dbReference type="Proteomes" id="UP001410394">
    <property type="component" value="Unassembled WGS sequence"/>
</dbReference>
<dbReference type="Pfam" id="PF07357">
    <property type="entry name" value="DRAT"/>
    <property type="match status" value="1"/>
</dbReference>
<organism evidence="1 2">
    <name type="scientific">Uliginosibacterium sediminicola</name>
    <dbReference type="NCBI Taxonomy" id="2024550"/>
    <lineage>
        <taxon>Bacteria</taxon>
        <taxon>Pseudomonadati</taxon>
        <taxon>Pseudomonadota</taxon>
        <taxon>Betaproteobacteria</taxon>
        <taxon>Rhodocyclales</taxon>
        <taxon>Zoogloeaceae</taxon>
        <taxon>Uliginosibacterium</taxon>
    </lineage>
</organism>
<proteinExistence type="predicted"/>
<accession>A0ABU9Z2F3</accession>
<sequence>MAARDNAQLLEHQPSRWYSTNLVGLPADLIASVEFNSWPQALAIGGAREANAGLFRLLADALDQADAADRFAHYMDAVFGLEKPEPGQPRPRERRFRASYLKLLQGWGFDSNSPQGAVLKGWVESRFGITPSFHKAPLERYPSPAWTGFLEEKFNSRFHNNCINMQLDVLYEFCQWSLARFGHPAKQILWRGTNHMEEQILSGSLRQRNCIMRLNNLVSFSLDAERASEFGDWVLKSEVPTCKLLFFPGLLNDRVLNAEGEALVIGGLYRVEARYG</sequence>
<name>A0ABU9Z2F3_9RHOO</name>